<dbReference type="RefSeq" id="WP_345562663.1">
    <property type="nucleotide sequence ID" value="NZ_BAABDQ010000006.1"/>
</dbReference>
<dbReference type="Pfam" id="PF13560">
    <property type="entry name" value="HTH_31"/>
    <property type="match status" value="1"/>
</dbReference>
<name>A0ABP6WIW4_9ACTN</name>
<dbReference type="InterPro" id="IPR010982">
    <property type="entry name" value="Lambda_DNA-bd_dom_sf"/>
</dbReference>
<evidence type="ECO:0000313" key="1">
    <source>
        <dbReference type="EMBL" id="GAA3550436.1"/>
    </source>
</evidence>
<proteinExistence type="predicted"/>
<evidence type="ECO:0008006" key="3">
    <source>
        <dbReference type="Google" id="ProtNLM"/>
    </source>
</evidence>
<dbReference type="EMBL" id="BAABDQ010000006">
    <property type="protein sequence ID" value="GAA3550436.1"/>
    <property type="molecule type" value="Genomic_DNA"/>
</dbReference>
<dbReference type="Proteomes" id="UP001500630">
    <property type="component" value="Unassembled WGS sequence"/>
</dbReference>
<organism evidence="1 2">
    <name type="scientific">Nonomuraea rosea</name>
    <dbReference type="NCBI Taxonomy" id="638574"/>
    <lineage>
        <taxon>Bacteria</taxon>
        <taxon>Bacillati</taxon>
        <taxon>Actinomycetota</taxon>
        <taxon>Actinomycetes</taxon>
        <taxon>Streptosporangiales</taxon>
        <taxon>Streptosporangiaceae</taxon>
        <taxon>Nonomuraea</taxon>
    </lineage>
</organism>
<evidence type="ECO:0000313" key="2">
    <source>
        <dbReference type="Proteomes" id="UP001500630"/>
    </source>
</evidence>
<sequence length="175" mass="18424">MSIPPEAALIRDRRKNRLPNPALSLRAAAAAASAFGTPVSEAGWRSIEGGKYVAKPEILAAMASAVGVTPAELDEIGARHQRQNAADAAVMLRAYLHQRAETDPALSGIGTSAPDDVLQMIVAGIDDIRKAPGLTKDQKESLEKSLIDTVKQTVAGQLVQIRTALEIARGKGSHS</sequence>
<keyword evidence="2" id="KW-1185">Reference proteome</keyword>
<gene>
    <name evidence="1" type="ORF">GCM10022419_033330</name>
</gene>
<protein>
    <recommendedName>
        <fullName evidence="3">XRE family transcriptional regulator</fullName>
    </recommendedName>
</protein>
<reference evidence="2" key="1">
    <citation type="journal article" date="2019" name="Int. J. Syst. Evol. Microbiol.">
        <title>The Global Catalogue of Microorganisms (GCM) 10K type strain sequencing project: providing services to taxonomists for standard genome sequencing and annotation.</title>
        <authorList>
            <consortium name="The Broad Institute Genomics Platform"/>
            <consortium name="The Broad Institute Genome Sequencing Center for Infectious Disease"/>
            <person name="Wu L."/>
            <person name="Ma J."/>
        </authorList>
    </citation>
    <scope>NUCLEOTIDE SEQUENCE [LARGE SCALE GENOMIC DNA]</scope>
    <source>
        <strain evidence="2">JCM 17326</strain>
    </source>
</reference>
<comment type="caution">
    <text evidence="1">The sequence shown here is derived from an EMBL/GenBank/DDBJ whole genome shotgun (WGS) entry which is preliminary data.</text>
</comment>
<accession>A0ABP6WIW4</accession>
<dbReference type="Gene3D" id="1.10.260.40">
    <property type="entry name" value="lambda repressor-like DNA-binding domains"/>
    <property type="match status" value="1"/>
</dbReference>